<dbReference type="Pfam" id="PF00990">
    <property type="entry name" value="GGDEF"/>
    <property type="match status" value="1"/>
</dbReference>
<feature type="domain" description="GGDEF" evidence="3">
    <location>
        <begin position="142"/>
        <end position="268"/>
    </location>
</feature>
<dbReference type="SMART" id="SM00267">
    <property type="entry name" value="GGDEF"/>
    <property type="match status" value="1"/>
</dbReference>
<dbReference type="InterPro" id="IPR000160">
    <property type="entry name" value="GGDEF_dom"/>
</dbReference>
<dbReference type="InterPro" id="IPR043128">
    <property type="entry name" value="Rev_trsase/Diguanyl_cyclase"/>
</dbReference>
<accession>A0A7C3CFD0</accession>
<evidence type="ECO:0000259" key="3">
    <source>
        <dbReference type="PROSITE" id="PS50887"/>
    </source>
</evidence>
<dbReference type="PROSITE" id="PS50887">
    <property type="entry name" value="GGDEF"/>
    <property type="match status" value="1"/>
</dbReference>
<comment type="catalytic activity">
    <reaction evidence="2">
        <text>2 GTP = 3',3'-c-di-GMP + 2 diphosphate</text>
        <dbReference type="Rhea" id="RHEA:24898"/>
        <dbReference type="ChEBI" id="CHEBI:33019"/>
        <dbReference type="ChEBI" id="CHEBI:37565"/>
        <dbReference type="ChEBI" id="CHEBI:58805"/>
        <dbReference type="EC" id="2.7.7.65"/>
    </reaction>
</comment>
<evidence type="ECO:0000256" key="1">
    <source>
        <dbReference type="ARBA" id="ARBA00012528"/>
    </source>
</evidence>
<evidence type="ECO:0000313" key="4">
    <source>
        <dbReference type="EMBL" id="HFC97270.1"/>
    </source>
</evidence>
<dbReference type="CDD" id="cd01949">
    <property type="entry name" value="GGDEF"/>
    <property type="match status" value="1"/>
</dbReference>
<dbReference type="InterPro" id="IPR029787">
    <property type="entry name" value="Nucleotide_cyclase"/>
</dbReference>
<organism evidence="4">
    <name type="scientific">Thermosulfurimonas dismutans</name>
    <dbReference type="NCBI Taxonomy" id="999894"/>
    <lineage>
        <taxon>Bacteria</taxon>
        <taxon>Pseudomonadati</taxon>
        <taxon>Thermodesulfobacteriota</taxon>
        <taxon>Thermodesulfobacteria</taxon>
        <taxon>Thermodesulfobacteriales</taxon>
        <taxon>Thermodesulfobacteriaceae</taxon>
        <taxon>Thermosulfurimonas</taxon>
    </lineage>
</organism>
<dbReference type="EMBL" id="DRMH01000020">
    <property type="protein sequence ID" value="HFC97270.1"/>
    <property type="molecule type" value="Genomic_DNA"/>
</dbReference>
<dbReference type="GO" id="GO:0052621">
    <property type="term" value="F:diguanylate cyclase activity"/>
    <property type="evidence" value="ECO:0007669"/>
    <property type="project" value="UniProtKB-EC"/>
</dbReference>
<dbReference type="Gene3D" id="3.30.70.270">
    <property type="match status" value="1"/>
</dbReference>
<dbReference type="Proteomes" id="UP000886043">
    <property type="component" value="Unassembled WGS sequence"/>
</dbReference>
<reference evidence="4" key="1">
    <citation type="journal article" date="2020" name="mSystems">
        <title>Genome- and Community-Level Interaction Insights into Carbon Utilization and Element Cycling Functions of Hydrothermarchaeota in Hydrothermal Sediment.</title>
        <authorList>
            <person name="Zhou Z."/>
            <person name="Liu Y."/>
            <person name="Xu W."/>
            <person name="Pan J."/>
            <person name="Luo Z.H."/>
            <person name="Li M."/>
        </authorList>
    </citation>
    <scope>NUCLEOTIDE SEQUENCE [LARGE SCALE GENOMIC DNA]</scope>
    <source>
        <strain evidence="4">HyVt-483</strain>
    </source>
</reference>
<sequence length="284" mass="33053">MATDAFSEFLEREADRLRTCWAAFLSPFREQQLPLPPRYAEEFRKYEPLSPGEKKNTLVEILRETREVLNWLLLHVDIRDKLAQEGRLGALEELLHRLEELERQVDYLREELLRDPLTGLWNRRALNIFFPEVIRRITEGRELYVMVFLDIYGFKEVNHRYGHQAGDQVLIRVANRLRTLTKRVDMPVRIGGDEFILLLAAPSLDRVAPFLLELAGTPIRIEDLEKYLACGATDILGTDTLESCLHRADLAMYKHKLLLRDWLAQGGEGPFPTPVLLRAYSRDM</sequence>
<dbReference type="SUPFAM" id="SSF55073">
    <property type="entry name" value="Nucleotide cyclase"/>
    <property type="match status" value="1"/>
</dbReference>
<dbReference type="NCBIfam" id="TIGR00254">
    <property type="entry name" value="GGDEF"/>
    <property type="match status" value="1"/>
</dbReference>
<name>A0A7C3CFD0_9BACT</name>
<dbReference type="PANTHER" id="PTHR45138">
    <property type="entry name" value="REGULATORY COMPONENTS OF SENSORY TRANSDUCTION SYSTEM"/>
    <property type="match status" value="1"/>
</dbReference>
<comment type="caution">
    <text evidence="4">The sequence shown here is derived from an EMBL/GenBank/DDBJ whole genome shotgun (WGS) entry which is preliminary data.</text>
</comment>
<gene>
    <name evidence="4" type="ORF">ENJ40_02265</name>
</gene>
<dbReference type="PANTHER" id="PTHR45138:SF9">
    <property type="entry name" value="DIGUANYLATE CYCLASE DGCM-RELATED"/>
    <property type="match status" value="1"/>
</dbReference>
<dbReference type="EC" id="2.7.7.65" evidence="1"/>
<dbReference type="InterPro" id="IPR050469">
    <property type="entry name" value="Diguanylate_Cyclase"/>
</dbReference>
<evidence type="ECO:0000256" key="2">
    <source>
        <dbReference type="ARBA" id="ARBA00034247"/>
    </source>
</evidence>
<proteinExistence type="predicted"/>
<dbReference type="AlphaFoldDB" id="A0A7C3CFD0"/>
<protein>
    <recommendedName>
        <fullName evidence="1">diguanylate cyclase</fullName>
        <ecNumber evidence="1">2.7.7.65</ecNumber>
    </recommendedName>
</protein>